<sequence>MGQTHIRTPKNFVLEERLERYADAIEVAPEIYRGSWAAACAPVRAASAATADDPAASPAPAAGTFDAVYLDLGCGKGAYLAACAARDPRSLYLGMDTEPICIAYAAQRIVENRLKNALVLPRSAESLARIFAPGELAGITLNFPTPFPKRKYAGKRLVNVDHLLAYRALLAPDARVTLRTDSQPLRDYALTQFEAAGYALHWVSDDVRAEHPGHPETEYEARLAAQGAAVYGICATPAAAPTPAQIQAGRDAEQSLAEYLPRDLGSLTYVPLGMEGYVVNARNRMAKGKAATPNSDARAR</sequence>
<name>A0A1Y3XUY3_9ACTN</name>
<keyword evidence="5 8" id="KW-0808">Transferase</keyword>
<evidence type="ECO:0000256" key="5">
    <source>
        <dbReference type="ARBA" id="ARBA00022679"/>
    </source>
</evidence>
<keyword evidence="9" id="KW-1185">Reference proteome</keyword>
<evidence type="ECO:0000313" key="8">
    <source>
        <dbReference type="EMBL" id="OUN89363.1"/>
    </source>
</evidence>
<evidence type="ECO:0000256" key="6">
    <source>
        <dbReference type="ARBA" id="ARBA00022691"/>
    </source>
</evidence>
<dbReference type="EMBL" id="NFIE01000004">
    <property type="protein sequence ID" value="OUN89363.1"/>
    <property type="molecule type" value="Genomic_DNA"/>
</dbReference>
<evidence type="ECO:0000256" key="1">
    <source>
        <dbReference type="ARBA" id="ARBA00000142"/>
    </source>
</evidence>
<evidence type="ECO:0000256" key="3">
    <source>
        <dbReference type="ARBA" id="ARBA00011977"/>
    </source>
</evidence>
<organism evidence="8 9">
    <name type="scientific">[Collinsella] massiliensis</name>
    <dbReference type="NCBI Taxonomy" id="1232426"/>
    <lineage>
        <taxon>Bacteria</taxon>
        <taxon>Bacillati</taxon>
        <taxon>Actinomycetota</taxon>
        <taxon>Coriobacteriia</taxon>
        <taxon>Coriobacteriales</taxon>
        <taxon>Coriobacteriaceae</taxon>
        <taxon>Enorma</taxon>
    </lineage>
</organism>
<keyword evidence="6" id="KW-0949">S-adenosyl-L-methionine</keyword>
<dbReference type="SUPFAM" id="SSF53335">
    <property type="entry name" value="S-adenosyl-L-methionine-dependent methyltransferases"/>
    <property type="match status" value="1"/>
</dbReference>
<reference evidence="9" key="1">
    <citation type="submission" date="2017-04" db="EMBL/GenBank/DDBJ databases">
        <title>Function of individual gut microbiota members based on whole genome sequencing of pure cultures obtained from chicken caecum.</title>
        <authorList>
            <person name="Medvecky M."/>
            <person name="Cejkova D."/>
            <person name="Polansky O."/>
            <person name="Karasova D."/>
            <person name="Kubasova T."/>
            <person name="Cizek A."/>
            <person name="Rychlik I."/>
        </authorList>
    </citation>
    <scope>NUCLEOTIDE SEQUENCE [LARGE SCALE GENOMIC DNA]</scope>
    <source>
        <strain evidence="9">An5</strain>
    </source>
</reference>
<proteinExistence type="predicted"/>
<dbReference type="GO" id="GO:0008176">
    <property type="term" value="F:tRNA (guanine(46)-N7)-methyltransferase activity"/>
    <property type="evidence" value="ECO:0007669"/>
    <property type="project" value="UniProtKB-EC"/>
</dbReference>
<evidence type="ECO:0000313" key="9">
    <source>
        <dbReference type="Proteomes" id="UP000195781"/>
    </source>
</evidence>
<dbReference type="OrthoDB" id="9802090at2"/>
<dbReference type="Proteomes" id="UP000195781">
    <property type="component" value="Unassembled WGS sequence"/>
</dbReference>
<dbReference type="AlphaFoldDB" id="A0A1Y3XUY3"/>
<protein>
    <recommendedName>
        <fullName evidence="3">tRNA (guanine(46)-N(7))-methyltransferase</fullName>
        <ecNumber evidence="3">2.1.1.33</ecNumber>
    </recommendedName>
</protein>
<dbReference type="PANTHER" id="PTHR23417">
    <property type="entry name" value="3-DEOXY-D-MANNO-OCTULOSONIC-ACID TRANSFERASE/TRNA GUANINE-N 7 - -METHYLTRANSFERASE"/>
    <property type="match status" value="1"/>
</dbReference>
<evidence type="ECO:0000256" key="4">
    <source>
        <dbReference type="ARBA" id="ARBA00022603"/>
    </source>
</evidence>
<gene>
    <name evidence="8" type="ORF">B5G02_02480</name>
</gene>
<dbReference type="RefSeq" id="WP_094335046.1">
    <property type="nucleotide sequence ID" value="NZ_NFIE01000004.1"/>
</dbReference>
<keyword evidence="4 8" id="KW-0489">Methyltransferase</keyword>
<comment type="caution">
    <text evidence="8">The sequence shown here is derived from an EMBL/GenBank/DDBJ whole genome shotgun (WGS) entry which is preliminary data.</text>
</comment>
<evidence type="ECO:0000256" key="7">
    <source>
        <dbReference type="ARBA" id="ARBA00022694"/>
    </source>
</evidence>
<dbReference type="EC" id="2.1.1.33" evidence="3"/>
<dbReference type="Gene3D" id="3.40.50.150">
    <property type="entry name" value="Vaccinia Virus protein VP39"/>
    <property type="match status" value="1"/>
</dbReference>
<dbReference type="PANTHER" id="PTHR23417:SF14">
    <property type="entry name" value="PENTACOTRIPEPTIDE-REPEAT REGION OF PRORP DOMAIN-CONTAINING PROTEIN"/>
    <property type="match status" value="1"/>
</dbReference>
<dbReference type="Pfam" id="PF02390">
    <property type="entry name" value="Methyltransf_4"/>
    <property type="match status" value="1"/>
</dbReference>
<accession>A0A1Y3XUY3</accession>
<dbReference type="CDD" id="cd02440">
    <property type="entry name" value="AdoMet_MTases"/>
    <property type="match status" value="1"/>
</dbReference>
<keyword evidence="7" id="KW-0819">tRNA processing</keyword>
<dbReference type="PROSITE" id="PS51625">
    <property type="entry name" value="SAM_MT_TRMB"/>
    <property type="match status" value="1"/>
</dbReference>
<comment type="function">
    <text evidence="2">Catalyzes the formation of N(7)-methylguanine at position 46 (m7G46) in tRNA.</text>
</comment>
<dbReference type="GO" id="GO:0043527">
    <property type="term" value="C:tRNA methyltransferase complex"/>
    <property type="evidence" value="ECO:0007669"/>
    <property type="project" value="TreeGrafter"/>
</dbReference>
<dbReference type="InterPro" id="IPR003358">
    <property type="entry name" value="tRNA_(Gua-N-7)_MeTrfase_Trmb"/>
</dbReference>
<comment type="catalytic activity">
    <reaction evidence="1">
        <text>guanosine(46) in tRNA + S-adenosyl-L-methionine = N(7)-methylguanosine(46) in tRNA + S-adenosyl-L-homocysteine</text>
        <dbReference type="Rhea" id="RHEA:42708"/>
        <dbReference type="Rhea" id="RHEA-COMP:10188"/>
        <dbReference type="Rhea" id="RHEA-COMP:10189"/>
        <dbReference type="ChEBI" id="CHEBI:57856"/>
        <dbReference type="ChEBI" id="CHEBI:59789"/>
        <dbReference type="ChEBI" id="CHEBI:74269"/>
        <dbReference type="ChEBI" id="CHEBI:74480"/>
        <dbReference type="EC" id="2.1.1.33"/>
    </reaction>
</comment>
<dbReference type="InterPro" id="IPR029063">
    <property type="entry name" value="SAM-dependent_MTases_sf"/>
</dbReference>
<evidence type="ECO:0000256" key="2">
    <source>
        <dbReference type="ARBA" id="ARBA00003015"/>
    </source>
</evidence>